<dbReference type="EC" id="2.4.1.17" evidence="5"/>
<evidence type="ECO:0000256" key="1">
    <source>
        <dbReference type="ARBA" id="ARBA00009995"/>
    </source>
</evidence>
<dbReference type="InterPro" id="IPR050271">
    <property type="entry name" value="UDP-glycosyltransferase"/>
</dbReference>
<keyword evidence="2 4" id="KW-0328">Glycosyltransferase</keyword>
<proteinExistence type="inferred from homology"/>
<name>A0ABM4ATQ7_VANTA</name>
<keyword evidence="5" id="KW-0812">Transmembrane</keyword>
<accession>A0ABM4ATQ7</accession>
<evidence type="ECO:0000256" key="3">
    <source>
        <dbReference type="ARBA" id="ARBA00022679"/>
    </source>
</evidence>
<dbReference type="CDD" id="cd03784">
    <property type="entry name" value="GT1_Gtf-like"/>
    <property type="match status" value="1"/>
</dbReference>
<keyword evidence="5" id="KW-0732">Signal</keyword>
<evidence type="ECO:0000313" key="6">
    <source>
        <dbReference type="Proteomes" id="UP001652626"/>
    </source>
</evidence>
<protein>
    <recommendedName>
        <fullName evidence="5">UDP-glucuronosyltransferase</fullName>
        <ecNumber evidence="5">2.4.1.17</ecNumber>
    </recommendedName>
</protein>
<feature type="chain" id="PRO_5045008938" description="UDP-glucuronosyltransferase" evidence="5">
    <location>
        <begin position="19"/>
        <end position="514"/>
    </location>
</feature>
<keyword evidence="3 4" id="KW-0808">Transferase</keyword>
<evidence type="ECO:0000256" key="2">
    <source>
        <dbReference type="ARBA" id="ARBA00022676"/>
    </source>
</evidence>
<dbReference type="InterPro" id="IPR035595">
    <property type="entry name" value="UDP_glycos_trans_CS"/>
</dbReference>
<dbReference type="InterPro" id="IPR002213">
    <property type="entry name" value="UDP_glucos_trans"/>
</dbReference>
<organism evidence="6 7">
    <name type="scientific">Vanessa tameamea</name>
    <name type="common">Kamehameha butterfly</name>
    <dbReference type="NCBI Taxonomy" id="334116"/>
    <lineage>
        <taxon>Eukaryota</taxon>
        <taxon>Metazoa</taxon>
        <taxon>Ecdysozoa</taxon>
        <taxon>Arthropoda</taxon>
        <taxon>Hexapoda</taxon>
        <taxon>Insecta</taxon>
        <taxon>Pterygota</taxon>
        <taxon>Neoptera</taxon>
        <taxon>Endopterygota</taxon>
        <taxon>Lepidoptera</taxon>
        <taxon>Glossata</taxon>
        <taxon>Ditrysia</taxon>
        <taxon>Papilionoidea</taxon>
        <taxon>Nymphalidae</taxon>
        <taxon>Nymphalinae</taxon>
        <taxon>Vanessa</taxon>
    </lineage>
</organism>
<feature type="transmembrane region" description="Helical" evidence="5">
    <location>
        <begin position="478"/>
        <end position="501"/>
    </location>
</feature>
<dbReference type="Gene3D" id="3.40.50.2000">
    <property type="entry name" value="Glycogen Phosphorylase B"/>
    <property type="match status" value="2"/>
</dbReference>
<dbReference type="SUPFAM" id="SSF53756">
    <property type="entry name" value="UDP-Glycosyltransferase/glycogen phosphorylase"/>
    <property type="match status" value="1"/>
</dbReference>
<evidence type="ECO:0000313" key="7">
    <source>
        <dbReference type="RefSeq" id="XP_064074691.1"/>
    </source>
</evidence>
<evidence type="ECO:0000256" key="4">
    <source>
        <dbReference type="RuleBase" id="RU003718"/>
    </source>
</evidence>
<sequence length="514" mass="59052">MSNVLTVLLVLLFAKCECAKILAVFPTPSISHQVVFRPLVHELARRGHDVTVITTDPAFPKGKSPQNLTEIDVHDVSYNMWTNFLKTDKGNGDNFYAQLRFIFELMAEVFEEQMKTADVQKLINDKKNKFDLLFIESCARPALGFTYLYKVPVIAISSLGAIYETFDESGAATNPLLYPIATRQRLNNLTLWEKIQELYTEFKGQYIYTDLISSEDKMLQKIFGSSIPSVTELRKNIQMLFLNVHPIWDFNRPVPPNVVYLGGLHQNPAKQLPQDLKSYLDSSKNGVIYMSFGTNVKPSLLPKEKMQIFTNVFSELPYDVLWKWDKDEIPGRSKNVRISKWFPQSDLLKHPKVKLFITQGGLQSTDEALTAGVPLIGVPMLGDQWFNVELYVKHNIGMKLDIETLTEEKLKEAIETIITNKSFRENVVKLRNTMRDQPLSPLERAVWWTEHVLRHKGATHLHSPAAHMHWTQYYAMDLVLFILGAFLILLLILTFIIRIVLSRLNNIRIKTKKN</sequence>
<dbReference type="RefSeq" id="XP_064074691.1">
    <property type="nucleotide sequence ID" value="XM_064218621.1"/>
</dbReference>
<keyword evidence="6" id="KW-1185">Reference proteome</keyword>
<evidence type="ECO:0000256" key="5">
    <source>
        <dbReference type="RuleBase" id="RU362059"/>
    </source>
</evidence>
<gene>
    <name evidence="7" type="primary">LOC113401904</name>
</gene>
<dbReference type="PANTHER" id="PTHR48043">
    <property type="entry name" value="EG:EG0003.4 PROTEIN-RELATED"/>
    <property type="match status" value="1"/>
</dbReference>
<comment type="catalytic activity">
    <reaction evidence="5">
        <text>glucuronate acceptor + UDP-alpha-D-glucuronate = acceptor beta-D-glucuronoside + UDP + H(+)</text>
        <dbReference type="Rhea" id="RHEA:21032"/>
        <dbReference type="ChEBI" id="CHEBI:15378"/>
        <dbReference type="ChEBI" id="CHEBI:58052"/>
        <dbReference type="ChEBI" id="CHEBI:58223"/>
        <dbReference type="ChEBI" id="CHEBI:132367"/>
        <dbReference type="ChEBI" id="CHEBI:132368"/>
        <dbReference type="EC" id="2.4.1.17"/>
    </reaction>
</comment>
<keyword evidence="5" id="KW-0472">Membrane</keyword>
<dbReference type="PROSITE" id="PS00375">
    <property type="entry name" value="UDPGT"/>
    <property type="match status" value="1"/>
</dbReference>
<dbReference type="Proteomes" id="UP001652626">
    <property type="component" value="Chromosome 23"/>
</dbReference>
<comment type="subcellular location">
    <subcellularLocation>
        <location evidence="5">Membrane</location>
        <topology evidence="5">Single-pass membrane protein</topology>
    </subcellularLocation>
</comment>
<keyword evidence="5" id="KW-1133">Transmembrane helix</keyword>
<comment type="similarity">
    <text evidence="1 4">Belongs to the UDP-glycosyltransferase family.</text>
</comment>
<dbReference type="GeneID" id="113401904"/>
<feature type="signal peptide" evidence="5">
    <location>
        <begin position="1"/>
        <end position="18"/>
    </location>
</feature>
<reference evidence="7" key="1">
    <citation type="submission" date="2025-08" db="UniProtKB">
        <authorList>
            <consortium name="RefSeq"/>
        </authorList>
    </citation>
    <scope>IDENTIFICATION</scope>
    <source>
        <tissue evidence="7">Whole body</tissue>
    </source>
</reference>
<dbReference type="PANTHER" id="PTHR48043:SF159">
    <property type="entry name" value="EG:EG0003.4 PROTEIN-RELATED"/>
    <property type="match status" value="1"/>
</dbReference>
<dbReference type="Pfam" id="PF00201">
    <property type="entry name" value="UDPGT"/>
    <property type="match status" value="1"/>
</dbReference>